<evidence type="ECO:0000256" key="5">
    <source>
        <dbReference type="ARBA" id="ARBA00022553"/>
    </source>
</evidence>
<dbReference type="FunFam" id="1.10.287.130:FF:000008">
    <property type="entry name" value="Two-component sensor histidine kinase"/>
    <property type="match status" value="1"/>
</dbReference>
<dbReference type="AlphaFoldDB" id="A0A5D4FW21"/>
<dbReference type="Gene3D" id="3.30.565.10">
    <property type="entry name" value="Histidine kinase-like ATPase, C-terminal domain"/>
    <property type="match status" value="1"/>
</dbReference>
<keyword evidence="6" id="KW-0808">Transferase</keyword>
<evidence type="ECO:0000256" key="13">
    <source>
        <dbReference type="SAM" id="Phobius"/>
    </source>
</evidence>
<dbReference type="EC" id="2.7.13.3" evidence="3"/>
<evidence type="ECO:0000256" key="12">
    <source>
        <dbReference type="ARBA" id="ARBA00039401"/>
    </source>
</evidence>
<gene>
    <name evidence="15" type="ORF">FYJ87_07290</name>
</gene>
<reference evidence="15 16" key="1">
    <citation type="submission" date="2019-08" db="EMBL/GenBank/DDBJ databases">
        <title>Draft genome of C. urealyticum strain VH4248.</title>
        <authorList>
            <person name="Navas J."/>
        </authorList>
    </citation>
    <scope>NUCLEOTIDE SEQUENCE [LARGE SCALE GENOMIC DNA]</scope>
    <source>
        <strain evidence="15 16">VH4248</strain>
    </source>
</reference>
<dbReference type="CDD" id="cd00082">
    <property type="entry name" value="HisKA"/>
    <property type="match status" value="1"/>
</dbReference>
<proteinExistence type="predicted"/>
<name>A0A5D4FW21_9CORY</name>
<dbReference type="PANTHER" id="PTHR45453">
    <property type="entry name" value="PHOSPHATE REGULON SENSOR PROTEIN PHOR"/>
    <property type="match status" value="1"/>
</dbReference>
<dbReference type="PANTHER" id="PTHR45453:SF1">
    <property type="entry name" value="PHOSPHATE REGULON SENSOR PROTEIN PHOR"/>
    <property type="match status" value="1"/>
</dbReference>
<dbReference type="InterPro" id="IPR004358">
    <property type="entry name" value="Sig_transdc_His_kin-like_C"/>
</dbReference>
<dbReference type="InterPro" id="IPR003594">
    <property type="entry name" value="HATPase_dom"/>
</dbReference>
<keyword evidence="13" id="KW-1133">Transmembrane helix</keyword>
<evidence type="ECO:0000256" key="7">
    <source>
        <dbReference type="ARBA" id="ARBA00022741"/>
    </source>
</evidence>
<evidence type="ECO:0000256" key="8">
    <source>
        <dbReference type="ARBA" id="ARBA00022777"/>
    </source>
</evidence>
<keyword evidence="4" id="KW-1003">Cell membrane</keyword>
<evidence type="ECO:0000259" key="14">
    <source>
        <dbReference type="PROSITE" id="PS50109"/>
    </source>
</evidence>
<dbReference type="InterPro" id="IPR050351">
    <property type="entry name" value="BphY/WalK/GraS-like"/>
</dbReference>
<evidence type="ECO:0000256" key="10">
    <source>
        <dbReference type="ARBA" id="ARBA00023012"/>
    </source>
</evidence>
<feature type="transmembrane region" description="Helical" evidence="13">
    <location>
        <begin position="6"/>
        <end position="25"/>
    </location>
</feature>
<dbReference type="RefSeq" id="WP_148812669.1">
    <property type="nucleotide sequence ID" value="NZ_VSZI01000001.1"/>
</dbReference>
<dbReference type="SMART" id="SM00387">
    <property type="entry name" value="HATPase_c"/>
    <property type="match status" value="1"/>
</dbReference>
<comment type="caution">
    <text evidence="15">The sequence shown here is derived from an EMBL/GenBank/DDBJ whole genome shotgun (WGS) entry which is preliminary data.</text>
</comment>
<keyword evidence="5" id="KW-0597">Phosphoprotein</keyword>
<dbReference type="CDD" id="cd00075">
    <property type="entry name" value="HATPase"/>
    <property type="match status" value="1"/>
</dbReference>
<dbReference type="GO" id="GO:0016036">
    <property type="term" value="P:cellular response to phosphate starvation"/>
    <property type="evidence" value="ECO:0007669"/>
    <property type="project" value="TreeGrafter"/>
</dbReference>
<evidence type="ECO:0000256" key="1">
    <source>
        <dbReference type="ARBA" id="ARBA00000085"/>
    </source>
</evidence>
<keyword evidence="10" id="KW-0902">Two-component regulatory system</keyword>
<evidence type="ECO:0000313" key="15">
    <source>
        <dbReference type="EMBL" id="TYR20721.1"/>
    </source>
</evidence>
<dbReference type="Gene3D" id="1.10.287.130">
    <property type="match status" value="1"/>
</dbReference>
<dbReference type="Proteomes" id="UP000324726">
    <property type="component" value="Unassembled WGS sequence"/>
</dbReference>
<keyword evidence="13" id="KW-0812">Transmembrane</keyword>
<dbReference type="SMART" id="SM00388">
    <property type="entry name" value="HisKA"/>
    <property type="match status" value="1"/>
</dbReference>
<dbReference type="GO" id="GO:0000155">
    <property type="term" value="F:phosphorelay sensor kinase activity"/>
    <property type="evidence" value="ECO:0007669"/>
    <property type="project" value="InterPro"/>
</dbReference>
<dbReference type="SUPFAM" id="SSF55874">
    <property type="entry name" value="ATPase domain of HSP90 chaperone/DNA topoisomerase II/histidine kinase"/>
    <property type="match status" value="1"/>
</dbReference>
<feature type="domain" description="Histidine kinase" evidence="14">
    <location>
        <begin position="157"/>
        <end position="373"/>
    </location>
</feature>
<dbReference type="SUPFAM" id="SSF47384">
    <property type="entry name" value="Homodimeric domain of signal transducing histidine kinase"/>
    <property type="match status" value="1"/>
</dbReference>
<evidence type="ECO:0000256" key="2">
    <source>
        <dbReference type="ARBA" id="ARBA00004236"/>
    </source>
</evidence>
<keyword evidence="7" id="KW-0547">Nucleotide-binding</keyword>
<keyword evidence="8 15" id="KW-0418">Kinase</keyword>
<keyword evidence="11 13" id="KW-0472">Membrane</keyword>
<dbReference type="GO" id="GO:0005524">
    <property type="term" value="F:ATP binding"/>
    <property type="evidence" value="ECO:0007669"/>
    <property type="project" value="UniProtKB-KW"/>
</dbReference>
<evidence type="ECO:0000256" key="3">
    <source>
        <dbReference type="ARBA" id="ARBA00012438"/>
    </source>
</evidence>
<dbReference type="InterPro" id="IPR005467">
    <property type="entry name" value="His_kinase_dom"/>
</dbReference>
<sequence>MDVLLISLIAGAVGVVLGVVLSLVIRAVGRRRQVVEEDPDDGLPAGIDEVLAALPSAAVVIDSDGEVIKASTAAYALGLVDGPAFGSPQLQETVARVADRRIYEDVNFVIKHDANEYSRRFLHAGVAPLGKGYVLVLCDDETEFHRVEAVRRDFVANVSHELKTPIGAISLLAEAVTDYSDDPEAVHRFGGKIQKESTRLVHLVQEIIDLSQVQDNEGLESSAVIEVAEVVEEAIDRARTNAESKNITINVALSPDLRVEGSFDLLAKAVRNLVDNAVNYSSADTEVGISTERRGNSVAVIVTDHGIGMSSKETDRIFERFYRVDKARSRNTGGTGLGLSIVKHIIATHGGKIKVWSRQGEGSTFTVLLPLAHVDRQYDNAASSEVVAGG</sequence>
<comment type="subcellular location">
    <subcellularLocation>
        <location evidence="2">Cell membrane</location>
    </subcellularLocation>
</comment>
<evidence type="ECO:0000256" key="4">
    <source>
        <dbReference type="ARBA" id="ARBA00022475"/>
    </source>
</evidence>
<dbReference type="GO" id="GO:0004721">
    <property type="term" value="F:phosphoprotein phosphatase activity"/>
    <property type="evidence" value="ECO:0007669"/>
    <property type="project" value="TreeGrafter"/>
</dbReference>
<evidence type="ECO:0000256" key="6">
    <source>
        <dbReference type="ARBA" id="ARBA00022679"/>
    </source>
</evidence>
<dbReference type="PRINTS" id="PR00344">
    <property type="entry name" value="BCTRLSENSOR"/>
</dbReference>
<organism evidence="15 16">
    <name type="scientific">Corynebacterium urealyticum</name>
    <dbReference type="NCBI Taxonomy" id="43771"/>
    <lineage>
        <taxon>Bacteria</taxon>
        <taxon>Bacillati</taxon>
        <taxon>Actinomycetota</taxon>
        <taxon>Actinomycetes</taxon>
        <taxon>Mycobacteriales</taxon>
        <taxon>Corynebacteriaceae</taxon>
        <taxon>Corynebacterium</taxon>
    </lineage>
</organism>
<evidence type="ECO:0000256" key="9">
    <source>
        <dbReference type="ARBA" id="ARBA00022840"/>
    </source>
</evidence>
<comment type="catalytic activity">
    <reaction evidence="1">
        <text>ATP + protein L-histidine = ADP + protein N-phospho-L-histidine.</text>
        <dbReference type="EC" id="2.7.13.3"/>
    </reaction>
</comment>
<protein>
    <recommendedName>
        <fullName evidence="12">Sensor-like histidine kinase SenX3</fullName>
        <ecNumber evidence="3">2.7.13.3</ecNumber>
    </recommendedName>
</protein>
<dbReference type="EMBL" id="VSZI01000001">
    <property type="protein sequence ID" value="TYR20721.1"/>
    <property type="molecule type" value="Genomic_DNA"/>
</dbReference>
<dbReference type="Pfam" id="PF00512">
    <property type="entry name" value="HisKA"/>
    <property type="match status" value="1"/>
</dbReference>
<accession>A0A5D4FW21</accession>
<dbReference type="FunFam" id="3.30.565.10:FF:000006">
    <property type="entry name" value="Sensor histidine kinase WalK"/>
    <property type="match status" value="1"/>
</dbReference>
<dbReference type="InterPro" id="IPR003661">
    <property type="entry name" value="HisK_dim/P_dom"/>
</dbReference>
<evidence type="ECO:0000256" key="11">
    <source>
        <dbReference type="ARBA" id="ARBA00023136"/>
    </source>
</evidence>
<dbReference type="InterPro" id="IPR036097">
    <property type="entry name" value="HisK_dim/P_sf"/>
</dbReference>
<dbReference type="GO" id="GO:0005886">
    <property type="term" value="C:plasma membrane"/>
    <property type="evidence" value="ECO:0007669"/>
    <property type="project" value="UniProtKB-SubCell"/>
</dbReference>
<evidence type="ECO:0000313" key="16">
    <source>
        <dbReference type="Proteomes" id="UP000324726"/>
    </source>
</evidence>
<dbReference type="PROSITE" id="PS50109">
    <property type="entry name" value="HIS_KIN"/>
    <property type="match status" value="1"/>
</dbReference>
<dbReference type="InterPro" id="IPR036890">
    <property type="entry name" value="HATPase_C_sf"/>
</dbReference>
<keyword evidence="9" id="KW-0067">ATP-binding</keyword>
<dbReference type="Pfam" id="PF02518">
    <property type="entry name" value="HATPase_c"/>
    <property type="match status" value="1"/>
</dbReference>